<evidence type="ECO:0000256" key="1">
    <source>
        <dbReference type="SAM" id="MobiDB-lite"/>
    </source>
</evidence>
<evidence type="ECO:0000313" key="2">
    <source>
        <dbReference type="EMBL" id="KAJ6259846.1"/>
    </source>
</evidence>
<feature type="region of interest" description="Disordered" evidence="1">
    <location>
        <begin position="1"/>
        <end position="46"/>
    </location>
</feature>
<dbReference type="AlphaFoldDB" id="A0AAD6J0E5"/>
<name>A0AAD6J0E5_DREDA</name>
<gene>
    <name evidence="2" type="ORF">Dda_5488</name>
</gene>
<protein>
    <submittedName>
        <fullName evidence="2">Uncharacterized protein</fullName>
    </submittedName>
</protein>
<comment type="caution">
    <text evidence="2">The sequence shown here is derived from an EMBL/GenBank/DDBJ whole genome shotgun (WGS) entry which is preliminary data.</text>
</comment>
<proteinExistence type="predicted"/>
<keyword evidence="3" id="KW-1185">Reference proteome</keyword>
<sequence>MSIVRERDEEEEEEGVDGLQRPREVGASKTTAKIREQAAPTQTEGERYRLAGGDRLVARSVNDSVRDSSIDMSARLLSGYVRLREERVQKRRVGTRKKYGDMASVAN</sequence>
<accession>A0AAD6J0E5</accession>
<dbReference type="Proteomes" id="UP001221413">
    <property type="component" value="Unassembled WGS sequence"/>
</dbReference>
<dbReference type="EMBL" id="JAQGDS010000006">
    <property type="protein sequence ID" value="KAJ6259846.1"/>
    <property type="molecule type" value="Genomic_DNA"/>
</dbReference>
<organism evidence="2 3">
    <name type="scientific">Drechslerella dactyloides</name>
    <name type="common">Nematode-trapping fungus</name>
    <name type="synonym">Arthrobotrys dactyloides</name>
    <dbReference type="NCBI Taxonomy" id="74499"/>
    <lineage>
        <taxon>Eukaryota</taxon>
        <taxon>Fungi</taxon>
        <taxon>Dikarya</taxon>
        <taxon>Ascomycota</taxon>
        <taxon>Pezizomycotina</taxon>
        <taxon>Orbiliomycetes</taxon>
        <taxon>Orbiliales</taxon>
        <taxon>Orbiliaceae</taxon>
        <taxon>Drechslerella</taxon>
    </lineage>
</organism>
<evidence type="ECO:0000313" key="3">
    <source>
        <dbReference type="Proteomes" id="UP001221413"/>
    </source>
</evidence>
<reference evidence="2" key="1">
    <citation type="submission" date="2023-01" db="EMBL/GenBank/DDBJ databases">
        <title>The chitinases involved in constricting ring structure development in the nematode-trapping fungus Drechslerella dactyloides.</title>
        <authorList>
            <person name="Wang R."/>
            <person name="Zhang L."/>
            <person name="Tang P."/>
            <person name="Li S."/>
            <person name="Liang L."/>
        </authorList>
    </citation>
    <scope>NUCLEOTIDE SEQUENCE</scope>
    <source>
        <strain evidence="2">YMF1.00031</strain>
    </source>
</reference>